<dbReference type="InterPro" id="IPR045076">
    <property type="entry name" value="MutS"/>
</dbReference>
<dbReference type="eggNOG" id="COG0249">
    <property type="taxonomic scope" value="Bacteria"/>
</dbReference>
<dbReference type="PANTHER" id="PTHR11361:SF152">
    <property type="entry name" value="DNA MISMATCH REPAIR PROTEIN"/>
    <property type="match status" value="1"/>
</dbReference>
<dbReference type="HOGENOM" id="CLU_030717_1_0_9"/>
<dbReference type="STRING" id="272562.CA_C3563"/>
<reference evidence="6 7" key="1">
    <citation type="journal article" date="2001" name="J. Bacteriol.">
        <title>Genome sequence and comparative analysis of the solvent-producing bacterium Clostridium acetobutylicum.</title>
        <authorList>
            <person name="Nolling J."/>
            <person name="Breton G."/>
            <person name="Omelchenko M.V."/>
            <person name="Makarova K.S."/>
            <person name="Zeng Q."/>
            <person name="Gibson R."/>
            <person name="Lee H.M."/>
            <person name="Dubois J."/>
            <person name="Qiu D."/>
            <person name="Hitti J."/>
            <person name="Wolf Y.I."/>
            <person name="Tatusov R.L."/>
            <person name="Sabathe F."/>
            <person name="Doucette-Stamm L."/>
            <person name="Soucaille P."/>
            <person name="Daly M.J."/>
            <person name="Bennett G.N."/>
            <person name="Koonin E.V."/>
            <person name="Smith D.R."/>
        </authorList>
    </citation>
    <scope>NUCLEOTIDE SEQUENCE [LARGE SCALE GENOMIC DNA]</scope>
    <source>
        <strain evidence="7">ATCC 824 / DSM 792 / JCM 1419 / LMG 5710 / VKM B-1787</strain>
    </source>
</reference>
<dbReference type="KEGG" id="cac:CA_C3563"/>
<dbReference type="EMBL" id="AE001437">
    <property type="protein sequence ID" value="AAK81487.1"/>
    <property type="molecule type" value="Genomic_DNA"/>
</dbReference>
<feature type="domain" description="DNA mismatch repair proteins mutS family" evidence="5">
    <location>
        <begin position="389"/>
        <end position="574"/>
    </location>
</feature>
<dbReference type="PATRIC" id="fig|272562.8.peg.3752"/>
<accession>Q97DB6</accession>
<dbReference type="Proteomes" id="UP000000814">
    <property type="component" value="Chromosome"/>
</dbReference>
<dbReference type="Pfam" id="PF00488">
    <property type="entry name" value="MutS_V"/>
    <property type="match status" value="1"/>
</dbReference>
<keyword evidence="3" id="KW-0238">DNA-binding</keyword>
<dbReference type="Gene3D" id="1.10.1420.10">
    <property type="match status" value="1"/>
</dbReference>
<dbReference type="PIR" id="D97337">
    <property type="entry name" value="D97337"/>
</dbReference>
<dbReference type="SUPFAM" id="SSF52540">
    <property type="entry name" value="P-loop containing nucleoside triphosphate hydrolases"/>
    <property type="match status" value="1"/>
</dbReference>
<evidence type="ECO:0000256" key="2">
    <source>
        <dbReference type="ARBA" id="ARBA00022840"/>
    </source>
</evidence>
<keyword evidence="4" id="KW-0812">Transmembrane</keyword>
<evidence type="ECO:0000256" key="1">
    <source>
        <dbReference type="ARBA" id="ARBA00022741"/>
    </source>
</evidence>
<sequence length="577" mass="67132">MDEDKLYMYSAIATLALGISAFVFFQLAIGYKNYIYFLGTALSIAAIFLAFYMKAKIIHKLNYERFKRYWGEFQKRKRNTRNVKKFFEFHKEDNADEFNVDEQTWEDLNMNKVFELADRTLTSPGEEMLYKIFKTPEFSKEKLLERNSIIKIFQNNKEVREKVGLELIKLGRKKENGVTDLIWKDIEVDYKYKYVFNFLFWGTLASILTIPILKYGYIILLAAFILMNTIEHNKFKNKVELYVQSLGYLNGIINTANRISKINCPEIKYYTDSLKATSSKLMKVAKKTAGIERVEGVDIIGDALYNILPIEERKFFNSINDIRKLRKELKELYKALGEIDALMSIASFRQWIQYYCEPEFVDNGRIIKCSEIYHPLLENPVSNSIDLDGKGIMLTGTNMAGKSTFLRTIGLNSLLAQTIYTCAAKVYKTSFFKIMTSISPEDNISSGKSYYFREAEALKRIINQCSDDRPVLCIIDEIFRGTNPIERVNASAEILNYIEKHNTLTLVATHDLELTEILKEDYLCCYFSEDIDDEGLQFDYKLKYGICKTRNAVKLLKYLEYPNEIIQKTNDRLAKIL</sequence>
<dbReference type="GO" id="GO:0005829">
    <property type="term" value="C:cytosol"/>
    <property type="evidence" value="ECO:0007669"/>
    <property type="project" value="TreeGrafter"/>
</dbReference>
<evidence type="ECO:0000313" key="6">
    <source>
        <dbReference type="EMBL" id="AAK81487.1"/>
    </source>
</evidence>
<keyword evidence="2" id="KW-0067">ATP-binding</keyword>
<dbReference type="Gene3D" id="3.40.50.300">
    <property type="entry name" value="P-loop containing nucleotide triphosphate hydrolases"/>
    <property type="match status" value="1"/>
</dbReference>
<keyword evidence="4" id="KW-0472">Membrane</keyword>
<dbReference type="RefSeq" id="WP_010966827.1">
    <property type="nucleotide sequence ID" value="NC_003030.1"/>
</dbReference>
<dbReference type="SUPFAM" id="SSF48334">
    <property type="entry name" value="DNA repair protein MutS, domain III"/>
    <property type="match status" value="1"/>
</dbReference>
<dbReference type="PANTHER" id="PTHR11361">
    <property type="entry name" value="DNA MISMATCH REPAIR PROTEIN MUTS FAMILY MEMBER"/>
    <property type="match status" value="1"/>
</dbReference>
<proteinExistence type="predicted"/>
<organism evidence="6 7">
    <name type="scientific">Clostridium acetobutylicum (strain ATCC 824 / DSM 792 / JCM 1419 / IAM 19013 / LMG 5710 / NBRC 13948 / NRRL B-527 / VKM B-1787 / 2291 / W)</name>
    <dbReference type="NCBI Taxonomy" id="272562"/>
    <lineage>
        <taxon>Bacteria</taxon>
        <taxon>Bacillati</taxon>
        <taxon>Bacillota</taxon>
        <taxon>Clostridia</taxon>
        <taxon>Eubacteriales</taxon>
        <taxon>Clostridiaceae</taxon>
        <taxon>Clostridium</taxon>
    </lineage>
</organism>
<dbReference type="GO" id="GO:0030983">
    <property type="term" value="F:mismatched DNA binding"/>
    <property type="evidence" value="ECO:0007669"/>
    <property type="project" value="InterPro"/>
</dbReference>
<gene>
    <name evidence="6" type="ordered locus">CA_C3563</name>
</gene>
<feature type="transmembrane region" description="Helical" evidence="4">
    <location>
        <begin position="7"/>
        <end position="28"/>
    </location>
</feature>
<keyword evidence="7" id="KW-1185">Reference proteome</keyword>
<feature type="transmembrane region" description="Helical" evidence="4">
    <location>
        <begin position="198"/>
        <end position="227"/>
    </location>
</feature>
<dbReference type="InterPro" id="IPR000432">
    <property type="entry name" value="DNA_mismatch_repair_MutS_C"/>
</dbReference>
<dbReference type="SMART" id="SM00534">
    <property type="entry name" value="MUTSac"/>
    <property type="match status" value="1"/>
</dbReference>
<evidence type="ECO:0000256" key="4">
    <source>
        <dbReference type="SAM" id="Phobius"/>
    </source>
</evidence>
<evidence type="ECO:0000259" key="5">
    <source>
        <dbReference type="SMART" id="SM00534"/>
    </source>
</evidence>
<name>Q97DB6_CLOAB</name>
<dbReference type="GeneID" id="45000054"/>
<keyword evidence="4" id="KW-1133">Transmembrane helix</keyword>
<feature type="transmembrane region" description="Helical" evidence="4">
    <location>
        <begin position="34"/>
        <end position="53"/>
    </location>
</feature>
<evidence type="ECO:0000313" key="7">
    <source>
        <dbReference type="Proteomes" id="UP000000814"/>
    </source>
</evidence>
<dbReference type="GO" id="GO:0006298">
    <property type="term" value="P:mismatch repair"/>
    <property type="evidence" value="ECO:0007669"/>
    <property type="project" value="InterPro"/>
</dbReference>
<keyword evidence="1" id="KW-0547">Nucleotide-binding</keyword>
<dbReference type="InterPro" id="IPR027417">
    <property type="entry name" value="P-loop_NTPase"/>
</dbReference>
<dbReference type="InterPro" id="IPR036187">
    <property type="entry name" value="DNA_mismatch_repair_MutS_sf"/>
</dbReference>
<evidence type="ECO:0000256" key="3">
    <source>
        <dbReference type="ARBA" id="ARBA00023125"/>
    </source>
</evidence>
<dbReference type="GO" id="GO:0005524">
    <property type="term" value="F:ATP binding"/>
    <property type="evidence" value="ECO:0007669"/>
    <property type="project" value="UniProtKB-KW"/>
</dbReference>
<dbReference type="AlphaFoldDB" id="Q97DB6"/>
<dbReference type="OrthoDB" id="9802448at2"/>
<protein>
    <submittedName>
        <fullName evidence="6">Mismatch repair protein MutS-like ATPase</fullName>
    </submittedName>
</protein>
<dbReference type="GO" id="GO:0140664">
    <property type="term" value="F:ATP-dependent DNA damage sensor activity"/>
    <property type="evidence" value="ECO:0007669"/>
    <property type="project" value="InterPro"/>
</dbReference>